<gene>
    <name evidence="2" type="ORF">SteCoe_32622</name>
</gene>
<protein>
    <submittedName>
        <fullName evidence="2">Uncharacterized protein</fullName>
    </submittedName>
</protein>
<keyword evidence="3" id="KW-1185">Reference proteome</keyword>
<evidence type="ECO:0000313" key="3">
    <source>
        <dbReference type="Proteomes" id="UP000187209"/>
    </source>
</evidence>
<organism evidence="2 3">
    <name type="scientific">Stentor coeruleus</name>
    <dbReference type="NCBI Taxonomy" id="5963"/>
    <lineage>
        <taxon>Eukaryota</taxon>
        <taxon>Sar</taxon>
        <taxon>Alveolata</taxon>
        <taxon>Ciliophora</taxon>
        <taxon>Postciliodesmatophora</taxon>
        <taxon>Heterotrichea</taxon>
        <taxon>Heterotrichida</taxon>
        <taxon>Stentoridae</taxon>
        <taxon>Stentor</taxon>
    </lineage>
</organism>
<sequence length="255" mass="29400">MGCSNSRSDLIERVDQNLLMDFENKLGFENTSAETIVKVFHNYSKDGLMTKSQLNDACNDSEVNLNLQMSFLDKFSDGNNFLVKKIICLGILLAKGEKAEKLNLLFETYSSRKFDFLSQSDIEEMFTDLIEISCIKIPNFVLSLNKQDASLRRYVSKIAVTTPGMITYHIYIFTENLDRITLENFQDKMENEKLLHLLNTKSARIYAAKMFMNMVKPAENIMKKNKSIKKMNKRTTSYKQSLSQKRKIGKTNSMI</sequence>
<accession>A0A1R2AYJ0</accession>
<feature type="compositionally biased region" description="Polar residues" evidence="1">
    <location>
        <begin position="234"/>
        <end position="243"/>
    </location>
</feature>
<evidence type="ECO:0000313" key="2">
    <source>
        <dbReference type="EMBL" id="OMJ69604.1"/>
    </source>
</evidence>
<name>A0A1R2AYJ0_9CILI</name>
<dbReference type="EMBL" id="MPUH01001178">
    <property type="protein sequence ID" value="OMJ69604.1"/>
    <property type="molecule type" value="Genomic_DNA"/>
</dbReference>
<dbReference type="AlphaFoldDB" id="A0A1R2AYJ0"/>
<comment type="caution">
    <text evidence="2">The sequence shown here is derived from an EMBL/GenBank/DDBJ whole genome shotgun (WGS) entry which is preliminary data.</text>
</comment>
<proteinExistence type="predicted"/>
<dbReference type="Proteomes" id="UP000187209">
    <property type="component" value="Unassembled WGS sequence"/>
</dbReference>
<reference evidence="2 3" key="1">
    <citation type="submission" date="2016-11" db="EMBL/GenBank/DDBJ databases">
        <title>The macronuclear genome of Stentor coeruleus: a giant cell with tiny introns.</title>
        <authorList>
            <person name="Slabodnick M."/>
            <person name="Ruby J.G."/>
            <person name="Reiff S.B."/>
            <person name="Swart E.C."/>
            <person name="Gosai S."/>
            <person name="Prabakaran S."/>
            <person name="Witkowska E."/>
            <person name="Larue G.E."/>
            <person name="Fisher S."/>
            <person name="Freeman R.M."/>
            <person name="Gunawardena J."/>
            <person name="Chu W."/>
            <person name="Stover N.A."/>
            <person name="Gregory B.D."/>
            <person name="Nowacki M."/>
            <person name="Derisi J."/>
            <person name="Roy S.W."/>
            <person name="Marshall W.F."/>
            <person name="Sood P."/>
        </authorList>
    </citation>
    <scope>NUCLEOTIDE SEQUENCE [LARGE SCALE GENOMIC DNA]</scope>
    <source>
        <strain evidence="2">WM001</strain>
    </source>
</reference>
<feature type="region of interest" description="Disordered" evidence="1">
    <location>
        <begin position="230"/>
        <end position="255"/>
    </location>
</feature>
<evidence type="ECO:0000256" key="1">
    <source>
        <dbReference type="SAM" id="MobiDB-lite"/>
    </source>
</evidence>